<dbReference type="Proteomes" id="UP001239111">
    <property type="component" value="Chromosome 4"/>
</dbReference>
<proteinExistence type="predicted"/>
<reference evidence="1" key="1">
    <citation type="submission" date="2023-04" db="EMBL/GenBank/DDBJ databases">
        <title>A chromosome-level genome assembly of the parasitoid wasp Eretmocerus hayati.</title>
        <authorList>
            <person name="Zhong Y."/>
            <person name="Liu S."/>
            <person name="Liu Y."/>
        </authorList>
    </citation>
    <scope>NUCLEOTIDE SEQUENCE</scope>
    <source>
        <strain evidence="1">ZJU_SS_LIU_2023</strain>
    </source>
</reference>
<gene>
    <name evidence="1" type="ORF">QAD02_006579</name>
</gene>
<evidence type="ECO:0000313" key="1">
    <source>
        <dbReference type="EMBL" id="KAJ8664917.1"/>
    </source>
</evidence>
<organism evidence="1 2">
    <name type="scientific">Eretmocerus hayati</name>
    <dbReference type="NCBI Taxonomy" id="131215"/>
    <lineage>
        <taxon>Eukaryota</taxon>
        <taxon>Metazoa</taxon>
        <taxon>Ecdysozoa</taxon>
        <taxon>Arthropoda</taxon>
        <taxon>Hexapoda</taxon>
        <taxon>Insecta</taxon>
        <taxon>Pterygota</taxon>
        <taxon>Neoptera</taxon>
        <taxon>Endopterygota</taxon>
        <taxon>Hymenoptera</taxon>
        <taxon>Apocrita</taxon>
        <taxon>Proctotrupomorpha</taxon>
        <taxon>Chalcidoidea</taxon>
        <taxon>Aphelinidae</taxon>
        <taxon>Aphelininae</taxon>
        <taxon>Eretmocerus</taxon>
    </lineage>
</organism>
<accession>A0ACC2N3L8</accession>
<comment type="caution">
    <text evidence="1">The sequence shown here is derived from an EMBL/GenBank/DDBJ whole genome shotgun (WGS) entry which is preliminary data.</text>
</comment>
<dbReference type="EMBL" id="CM056744">
    <property type="protein sequence ID" value="KAJ8664917.1"/>
    <property type="molecule type" value="Genomic_DNA"/>
</dbReference>
<keyword evidence="2" id="KW-1185">Reference proteome</keyword>
<name>A0ACC2N3L8_9HYME</name>
<evidence type="ECO:0000313" key="2">
    <source>
        <dbReference type="Proteomes" id="UP001239111"/>
    </source>
</evidence>
<protein>
    <submittedName>
        <fullName evidence="1">Uncharacterized protein</fullName>
    </submittedName>
</protein>
<sequence length="699" mass="80780">MNSPNDCILYPLHAFVGKICDTEVCKETAATLLRNMDKTVNPCDDFYQFACGNYMKSFAIPNDKMKVNPVSQLEDQIDFQLRKSILEVTKKDLAVFQKLKILYESCSDEESIERKGNKEFQKLIKSFGGWPVLEKSWSDSKFDWKKLMYDFQKAGFSSVFFINVEFVAHSDSRNREEIHLKATSTALHPGILSEGLKNSKVKRYFDFMIDLATILGADYQHALEDLIGSLKFEIELAKINHEFLRVNRYGSENHRMTIKELQTLCPSIPWLEYITKILPLKGKLSSSTTITTIPTNIIKSYCELFLKTPKRALANYAFFHISVDSLPYLNSQLRMLKLSYEDIFEKRKDQKRGQPRWRTCIEEVKTLMPVAVGALYIRKHFDRQDKAEVTKLVSYIERSVRATFKEVQWMHQKDQMAALDKINAMVSVIGYPGELLEDSEINNFYKKLAVQSNKSFLKTILSLNLFNVKLYENRLAEPFNIFHWSGISGHAAKVEAMYILSHNVFYIMAGFLQGIFFNPRNPKYINFAGVGSTVGHEMMHAFDGCESHLNEPGKYYRNCWDPTTVRKFHEKTECLVSQYDKLARSKNLQVNGLGSLRENIADNAGVKHAYHAYNQWVKDYGSDARLFGMEEYSPKKLFWLAYANNYCEWSKPGMQLVYGNYAPPQLRVNGPLINMREFSQEFNCPVGSFMNPPRKCSVW</sequence>